<evidence type="ECO:0000256" key="1">
    <source>
        <dbReference type="ARBA" id="ARBA00023054"/>
    </source>
</evidence>
<dbReference type="PANTHER" id="PTHR23166:SF5">
    <property type="entry name" value="CTTNBP2 N-TERMINAL-LIKE PROTEIN"/>
    <property type="match status" value="1"/>
</dbReference>
<feature type="coiled-coil region" evidence="2">
    <location>
        <begin position="146"/>
        <end position="207"/>
    </location>
</feature>
<dbReference type="STRING" id="48709.A0A1D2NBH4"/>
<evidence type="ECO:0000256" key="2">
    <source>
        <dbReference type="SAM" id="Coils"/>
    </source>
</evidence>
<dbReference type="AlphaFoldDB" id="A0A1D2NBH4"/>
<sequence length="448" mass="49606">MSSAVGTASGGNIGDGSDDMDKVLTSYFDKTVNSNTIKEKPTPSSELSKGDLLKILSYLEGEVQARDVVIATLKCERVKRLLADNKYSLNSDPFSALKRDNFGSYVNTTDSKEDVELVRLWETQKLSLENLVRKQRAAMKHMQKILSDAESIHRKMALELEEEKEKNAKTKDRSQLKEELEVEKQLRARMEKELKDSHDAQDEEKNRNKNIVLLLLTERKRILKQFMEERKRSADLSAMLEDEKRQALSMAEGLEEESQKALRMEADLERQVMNFRVERERLTNKMRSEDERRADVENQLKVLKNEVESLRKQLAEAHSVAMFQASIVNNSSNTVVKKTSLQNATTVVRPTATVTSVPVPQPTTGIAKPVSSVQPPPPVSPNVGAVSSSVPSSVLQTGKPPGSSGTGSNLINNTSSGGTGEKSNVSTLLAPKKYSLGRGVPPPNSSQA</sequence>
<organism evidence="5 6">
    <name type="scientific">Orchesella cincta</name>
    <name type="common">Springtail</name>
    <name type="synonym">Podura cincta</name>
    <dbReference type="NCBI Taxonomy" id="48709"/>
    <lineage>
        <taxon>Eukaryota</taxon>
        <taxon>Metazoa</taxon>
        <taxon>Ecdysozoa</taxon>
        <taxon>Arthropoda</taxon>
        <taxon>Hexapoda</taxon>
        <taxon>Collembola</taxon>
        <taxon>Entomobryomorpha</taxon>
        <taxon>Entomobryoidea</taxon>
        <taxon>Orchesellidae</taxon>
        <taxon>Orchesellinae</taxon>
        <taxon>Orchesella</taxon>
    </lineage>
</organism>
<keyword evidence="1 2" id="KW-0175">Coiled coil</keyword>
<dbReference type="Proteomes" id="UP000094527">
    <property type="component" value="Unassembled WGS sequence"/>
</dbReference>
<evidence type="ECO:0000259" key="4">
    <source>
        <dbReference type="Pfam" id="PF09727"/>
    </source>
</evidence>
<dbReference type="InterPro" id="IPR050719">
    <property type="entry name" value="Cortactin-Actin_Reg"/>
</dbReference>
<feature type="compositionally biased region" description="Polar residues" evidence="3">
    <location>
        <begin position="409"/>
        <end position="427"/>
    </location>
</feature>
<reference evidence="5 6" key="1">
    <citation type="journal article" date="2016" name="Genome Biol. Evol.">
        <title>Gene Family Evolution Reflects Adaptation to Soil Environmental Stressors in the Genome of the Collembolan Orchesella cincta.</title>
        <authorList>
            <person name="Faddeeva-Vakhrusheva A."/>
            <person name="Derks M.F."/>
            <person name="Anvar S.Y."/>
            <person name="Agamennone V."/>
            <person name="Suring W."/>
            <person name="Smit S."/>
            <person name="van Straalen N.M."/>
            <person name="Roelofs D."/>
        </authorList>
    </citation>
    <scope>NUCLEOTIDE SEQUENCE [LARGE SCALE GENOMIC DNA]</scope>
    <source>
        <tissue evidence="5">Mixed pool</tissue>
    </source>
</reference>
<dbReference type="OMA" id="QMFVTMA"/>
<name>A0A1D2NBH4_ORCCI</name>
<feature type="compositionally biased region" description="Low complexity" evidence="3">
    <location>
        <begin position="381"/>
        <end position="408"/>
    </location>
</feature>
<keyword evidence="6" id="KW-1185">Reference proteome</keyword>
<dbReference type="OrthoDB" id="6021133at2759"/>
<proteinExistence type="predicted"/>
<gene>
    <name evidence="5" type="ORF">Ocin01_04073</name>
</gene>
<evidence type="ECO:0000256" key="3">
    <source>
        <dbReference type="SAM" id="MobiDB-lite"/>
    </source>
</evidence>
<dbReference type="Pfam" id="PF09727">
    <property type="entry name" value="CortBP2"/>
    <property type="match status" value="1"/>
</dbReference>
<dbReference type="EMBL" id="LJIJ01000104">
    <property type="protein sequence ID" value="ODN02603.1"/>
    <property type="molecule type" value="Genomic_DNA"/>
</dbReference>
<accession>A0A1D2NBH4</accession>
<feature type="coiled-coil region" evidence="2">
    <location>
        <begin position="237"/>
        <end position="320"/>
    </location>
</feature>
<evidence type="ECO:0000313" key="6">
    <source>
        <dbReference type="Proteomes" id="UP000094527"/>
    </source>
</evidence>
<dbReference type="PANTHER" id="PTHR23166">
    <property type="entry name" value="FILAMIN/GPBP-INTERACTING PROTEIN"/>
    <property type="match status" value="1"/>
</dbReference>
<feature type="domain" description="Cortactin-binding protein-2 N-terminal" evidence="4">
    <location>
        <begin position="46"/>
        <end position="221"/>
    </location>
</feature>
<protein>
    <recommendedName>
        <fullName evidence="4">Cortactin-binding protein-2 N-terminal domain-containing protein</fullName>
    </recommendedName>
</protein>
<feature type="region of interest" description="Disordered" evidence="3">
    <location>
        <begin position="355"/>
        <end position="448"/>
    </location>
</feature>
<dbReference type="InterPro" id="IPR019131">
    <property type="entry name" value="Cortactin-binding_p2_N"/>
</dbReference>
<comment type="caution">
    <text evidence="5">The sequence shown here is derived from an EMBL/GenBank/DDBJ whole genome shotgun (WGS) entry which is preliminary data.</text>
</comment>
<evidence type="ECO:0000313" key="5">
    <source>
        <dbReference type="EMBL" id="ODN02603.1"/>
    </source>
</evidence>
<feature type="compositionally biased region" description="Low complexity" evidence="3">
    <location>
        <begin position="355"/>
        <end position="373"/>
    </location>
</feature>